<comment type="caution">
    <text evidence="6">The sequence shown here is derived from an EMBL/GenBank/DDBJ whole genome shotgun (WGS) entry which is preliminary data.</text>
</comment>
<evidence type="ECO:0000256" key="2">
    <source>
        <dbReference type="ARBA" id="ARBA00022723"/>
    </source>
</evidence>
<protein>
    <recommendedName>
        <fullName evidence="5">Cytochrome c domain-containing protein</fullName>
    </recommendedName>
</protein>
<sequence length="375" mass="40352">MIAASAVCDGNPIDILDPAMVHQGREIFRYDTFGNEQLWTETLVLHQVIESSVSPRTALSVGLKVDAEVLPPGILDSVDLDDPATTVALVGMNAVVGIQGLVEEIEGESRLTRLGITCALCHSDVDDSVAPGIGKRLDGWPNRDINPGLILSLSPALQDPDTQSVLTSWGPGKYDAYWNHDGLNNPAVIPPAYGLNGVHRTTFTGEGDIRYWNAYVAITQMGGQGNFRDDALGIDIRVEDDQVTPRLAALKAYQFSLDPPRPPRGSFDPVAAGRGKSIFEGAGRCVSCHTGTAFTDANSRLHDPSAVGTDPTLASRSTTGQYRTTPLRGAWQHPPYFHDGSAATFDEVVAHYDLYLGLGLTADQRADLVEYLKSL</sequence>
<reference evidence="6 7" key="1">
    <citation type="submission" date="2018-07" db="EMBL/GenBank/DDBJ databases">
        <title>Halioglobus sp. genome submission.</title>
        <authorList>
            <person name="Ye M.-Q."/>
            <person name="Du Z.-J."/>
        </authorList>
    </citation>
    <scope>NUCLEOTIDE SEQUENCE [LARGE SCALE GENOMIC DNA]</scope>
    <source>
        <strain evidence="6 7">U0301</strain>
    </source>
</reference>
<dbReference type="PROSITE" id="PS51007">
    <property type="entry name" value="CYTC"/>
    <property type="match status" value="1"/>
</dbReference>
<dbReference type="GO" id="GO:0004130">
    <property type="term" value="F:cytochrome-c peroxidase activity"/>
    <property type="evidence" value="ECO:0007669"/>
    <property type="project" value="TreeGrafter"/>
</dbReference>
<keyword evidence="7" id="KW-1185">Reference proteome</keyword>
<dbReference type="SUPFAM" id="SSF46626">
    <property type="entry name" value="Cytochrome c"/>
    <property type="match status" value="1"/>
</dbReference>
<dbReference type="OrthoDB" id="417271at2"/>
<dbReference type="Gene3D" id="1.10.760.10">
    <property type="entry name" value="Cytochrome c-like domain"/>
    <property type="match status" value="1"/>
</dbReference>
<organism evidence="6 7">
    <name type="scientific">Seongchinamella sediminis</name>
    <dbReference type="NCBI Taxonomy" id="2283635"/>
    <lineage>
        <taxon>Bacteria</taxon>
        <taxon>Pseudomonadati</taxon>
        <taxon>Pseudomonadota</taxon>
        <taxon>Gammaproteobacteria</taxon>
        <taxon>Cellvibrionales</taxon>
        <taxon>Halieaceae</taxon>
        <taxon>Seongchinamella</taxon>
    </lineage>
</organism>
<evidence type="ECO:0000256" key="4">
    <source>
        <dbReference type="PROSITE-ProRule" id="PRU00433"/>
    </source>
</evidence>
<evidence type="ECO:0000256" key="1">
    <source>
        <dbReference type="ARBA" id="ARBA00022617"/>
    </source>
</evidence>
<keyword evidence="1 4" id="KW-0349">Heme</keyword>
<proteinExistence type="predicted"/>
<dbReference type="Proteomes" id="UP000265509">
    <property type="component" value="Unassembled WGS sequence"/>
</dbReference>
<evidence type="ECO:0000259" key="5">
    <source>
        <dbReference type="PROSITE" id="PS51007"/>
    </source>
</evidence>
<dbReference type="AlphaFoldDB" id="A0A3L7DUA9"/>
<evidence type="ECO:0000313" key="7">
    <source>
        <dbReference type="Proteomes" id="UP000265509"/>
    </source>
</evidence>
<gene>
    <name evidence="6" type="ORF">DWB85_18110</name>
</gene>
<dbReference type="GO" id="GO:0046872">
    <property type="term" value="F:metal ion binding"/>
    <property type="evidence" value="ECO:0007669"/>
    <property type="project" value="UniProtKB-KW"/>
</dbReference>
<dbReference type="GO" id="GO:0020037">
    <property type="term" value="F:heme binding"/>
    <property type="evidence" value="ECO:0007669"/>
    <property type="project" value="InterPro"/>
</dbReference>
<keyword evidence="3 4" id="KW-0408">Iron</keyword>
<evidence type="ECO:0000256" key="3">
    <source>
        <dbReference type="ARBA" id="ARBA00023004"/>
    </source>
</evidence>
<dbReference type="PANTHER" id="PTHR30600">
    <property type="entry name" value="CYTOCHROME C PEROXIDASE-RELATED"/>
    <property type="match status" value="1"/>
</dbReference>
<dbReference type="GO" id="GO:0009055">
    <property type="term" value="F:electron transfer activity"/>
    <property type="evidence" value="ECO:0007669"/>
    <property type="project" value="InterPro"/>
</dbReference>
<accession>A0A3L7DUA9</accession>
<dbReference type="EMBL" id="QRAN01000030">
    <property type="protein sequence ID" value="RLQ20365.1"/>
    <property type="molecule type" value="Genomic_DNA"/>
</dbReference>
<keyword evidence="2 4" id="KW-0479">Metal-binding</keyword>
<dbReference type="PANTHER" id="PTHR30600:SF9">
    <property type="entry name" value="BLR7738 PROTEIN"/>
    <property type="match status" value="1"/>
</dbReference>
<dbReference type="InterPro" id="IPR051395">
    <property type="entry name" value="Cytochrome_c_Peroxidase/MauG"/>
</dbReference>
<name>A0A3L7DUA9_9GAMM</name>
<dbReference type="InterPro" id="IPR009056">
    <property type="entry name" value="Cyt_c-like_dom"/>
</dbReference>
<dbReference type="Pfam" id="PF00034">
    <property type="entry name" value="Cytochrom_C"/>
    <property type="match status" value="1"/>
</dbReference>
<feature type="domain" description="Cytochrome c" evidence="5">
    <location>
        <begin position="270"/>
        <end position="375"/>
    </location>
</feature>
<evidence type="ECO:0000313" key="6">
    <source>
        <dbReference type="EMBL" id="RLQ20365.1"/>
    </source>
</evidence>
<dbReference type="InterPro" id="IPR036909">
    <property type="entry name" value="Cyt_c-like_dom_sf"/>
</dbReference>